<dbReference type="Pfam" id="PF00440">
    <property type="entry name" value="TetR_N"/>
    <property type="match status" value="1"/>
</dbReference>
<keyword evidence="2 4" id="KW-0238">DNA-binding</keyword>
<dbReference type="AlphaFoldDB" id="A0A9D2J3L7"/>
<protein>
    <submittedName>
        <fullName evidence="6">TetR family transcriptional regulator</fullName>
    </submittedName>
</protein>
<dbReference type="EMBL" id="DXBY01000094">
    <property type="protein sequence ID" value="HIZ35273.1"/>
    <property type="molecule type" value="Genomic_DNA"/>
</dbReference>
<proteinExistence type="predicted"/>
<dbReference type="InterPro" id="IPR009057">
    <property type="entry name" value="Homeodomain-like_sf"/>
</dbReference>
<evidence type="ECO:0000313" key="7">
    <source>
        <dbReference type="Proteomes" id="UP000824037"/>
    </source>
</evidence>
<dbReference type="InterPro" id="IPR050109">
    <property type="entry name" value="HTH-type_TetR-like_transc_reg"/>
</dbReference>
<reference evidence="6" key="1">
    <citation type="journal article" date="2021" name="PeerJ">
        <title>Extensive microbial diversity within the chicken gut microbiome revealed by metagenomics and culture.</title>
        <authorList>
            <person name="Gilroy R."/>
            <person name="Ravi A."/>
            <person name="Getino M."/>
            <person name="Pursley I."/>
            <person name="Horton D.L."/>
            <person name="Alikhan N.F."/>
            <person name="Baker D."/>
            <person name="Gharbi K."/>
            <person name="Hall N."/>
            <person name="Watson M."/>
            <person name="Adriaenssens E.M."/>
            <person name="Foster-Nyarko E."/>
            <person name="Jarju S."/>
            <person name="Secka A."/>
            <person name="Antonio M."/>
            <person name="Oren A."/>
            <person name="Chaudhuri R.R."/>
            <person name="La Ragione R."/>
            <person name="Hildebrand F."/>
            <person name="Pallen M.J."/>
        </authorList>
    </citation>
    <scope>NUCLEOTIDE SEQUENCE</scope>
    <source>
        <strain evidence="6">ChiGjej4B4-7305</strain>
    </source>
</reference>
<dbReference type="PRINTS" id="PR00455">
    <property type="entry name" value="HTHTETR"/>
</dbReference>
<feature type="domain" description="HTH tetR-type" evidence="5">
    <location>
        <begin position="18"/>
        <end position="78"/>
    </location>
</feature>
<feature type="DNA-binding region" description="H-T-H motif" evidence="4">
    <location>
        <begin position="41"/>
        <end position="60"/>
    </location>
</feature>
<keyword evidence="3" id="KW-0804">Transcription</keyword>
<dbReference type="InterPro" id="IPR001647">
    <property type="entry name" value="HTH_TetR"/>
</dbReference>
<evidence type="ECO:0000256" key="1">
    <source>
        <dbReference type="ARBA" id="ARBA00023015"/>
    </source>
</evidence>
<reference evidence="6" key="2">
    <citation type="submission" date="2021-04" db="EMBL/GenBank/DDBJ databases">
        <authorList>
            <person name="Gilroy R."/>
        </authorList>
    </citation>
    <scope>NUCLEOTIDE SEQUENCE</scope>
    <source>
        <strain evidence="6">ChiGjej4B4-7305</strain>
    </source>
</reference>
<evidence type="ECO:0000256" key="4">
    <source>
        <dbReference type="PROSITE-ProRule" id="PRU00335"/>
    </source>
</evidence>
<dbReference type="PANTHER" id="PTHR30055:SF234">
    <property type="entry name" value="HTH-TYPE TRANSCRIPTIONAL REGULATOR BETI"/>
    <property type="match status" value="1"/>
</dbReference>
<accession>A0A9D2J3L7</accession>
<dbReference type="GO" id="GO:0000976">
    <property type="term" value="F:transcription cis-regulatory region binding"/>
    <property type="evidence" value="ECO:0007669"/>
    <property type="project" value="TreeGrafter"/>
</dbReference>
<gene>
    <name evidence="6" type="ORF">H9815_05810</name>
</gene>
<sequence>MATENSADDDGGGTFIERARRTQLIEVTIELVADEGYRGASLSAIAKRAGLSKAAVLYHFASKDALVHAAHEHTLTELVAAVRRALEQAAPVDGPAAYVRAMIGHLREHPRHTRMLIEAMSNGFGEHGAAERWQALAQILDTAWPGRFADSRTMAVIIGGGIDAIVNESLQDPGYDTAAAAEQLIAMIAAPN</sequence>
<name>A0A9D2J3L7_9MICO</name>
<dbReference type="Proteomes" id="UP000824037">
    <property type="component" value="Unassembled WGS sequence"/>
</dbReference>
<evidence type="ECO:0000256" key="3">
    <source>
        <dbReference type="ARBA" id="ARBA00023163"/>
    </source>
</evidence>
<keyword evidence="1" id="KW-0805">Transcription regulation</keyword>
<comment type="caution">
    <text evidence="6">The sequence shown here is derived from an EMBL/GenBank/DDBJ whole genome shotgun (WGS) entry which is preliminary data.</text>
</comment>
<dbReference type="SUPFAM" id="SSF46689">
    <property type="entry name" value="Homeodomain-like"/>
    <property type="match status" value="1"/>
</dbReference>
<evidence type="ECO:0000259" key="5">
    <source>
        <dbReference type="PROSITE" id="PS50977"/>
    </source>
</evidence>
<dbReference type="Gene3D" id="1.10.357.10">
    <property type="entry name" value="Tetracycline Repressor, domain 2"/>
    <property type="match status" value="1"/>
</dbReference>
<dbReference type="GO" id="GO:0003700">
    <property type="term" value="F:DNA-binding transcription factor activity"/>
    <property type="evidence" value="ECO:0007669"/>
    <property type="project" value="TreeGrafter"/>
</dbReference>
<dbReference type="PANTHER" id="PTHR30055">
    <property type="entry name" value="HTH-TYPE TRANSCRIPTIONAL REGULATOR RUTR"/>
    <property type="match status" value="1"/>
</dbReference>
<evidence type="ECO:0000256" key="2">
    <source>
        <dbReference type="ARBA" id="ARBA00023125"/>
    </source>
</evidence>
<organism evidence="6 7">
    <name type="scientific">Candidatus Ruania gallistercoris</name>
    <dbReference type="NCBI Taxonomy" id="2838746"/>
    <lineage>
        <taxon>Bacteria</taxon>
        <taxon>Bacillati</taxon>
        <taxon>Actinomycetota</taxon>
        <taxon>Actinomycetes</taxon>
        <taxon>Micrococcales</taxon>
        <taxon>Ruaniaceae</taxon>
        <taxon>Ruania</taxon>
    </lineage>
</organism>
<dbReference type="PROSITE" id="PS50977">
    <property type="entry name" value="HTH_TETR_2"/>
    <property type="match status" value="1"/>
</dbReference>
<evidence type="ECO:0000313" key="6">
    <source>
        <dbReference type="EMBL" id="HIZ35273.1"/>
    </source>
</evidence>